<name>A0AAV6HV84_9ERIC</name>
<keyword evidence="5" id="KW-0539">Nucleus</keyword>
<dbReference type="Gene3D" id="2.170.150.80">
    <property type="entry name" value="NAC domain"/>
    <property type="match status" value="1"/>
</dbReference>
<evidence type="ECO:0000256" key="1">
    <source>
        <dbReference type="ARBA" id="ARBA00004123"/>
    </source>
</evidence>
<keyword evidence="2" id="KW-0805">Transcription regulation</keyword>
<dbReference type="SUPFAM" id="SSF101941">
    <property type="entry name" value="NAC domain"/>
    <property type="match status" value="1"/>
</dbReference>
<keyword evidence="3" id="KW-0238">DNA-binding</keyword>
<dbReference type="InterPro" id="IPR036093">
    <property type="entry name" value="NAC_dom_sf"/>
</dbReference>
<feature type="compositionally biased region" description="Polar residues" evidence="6">
    <location>
        <begin position="237"/>
        <end position="252"/>
    </location>
</feature>
<evidence type="ECO:0000256" key="6">
    <source>
        <dbReference type="SAM" id="MobiDB-lite"/>
    </source>
</evidence>
<dbReference type="PANTHER" id="PTHR31744">
    <property type="entry name" value="PROTEIN CUP-SHAPED COTYLEDON 2-RELATED"/>
    <property type="match status" value="1"/>
</dbReference>
<dbReference type="GO" id="GO:0003677">
    <property type="term" value="F:DNA binding"/>
    <property type="evidence" value="ECO:0007669"/>
    <property type="project" value="UniProtKB-KW"/>
</dbReference>
<dbReference type="PANTHER" id="PTHR31744:SF233">
    <property type="entry name" value="NAC DOMAIN-CONTAINING PROTEIN 72-LIKE"/>
    <property type="match status" value="1"/>
</dbReference>
<gene>
    <name evidence="8" type="ORF">RHGRI_038069</name>
</gene>
<feature type="region of interest" description="Disordered" evidence="6">
    <location>
        <begin position="138"/>
        <end position="161"/>
    </location>
</feature>
<dbReference type="Pfam" id="PF02365">
    <property type="entry name" value="NAM"/>
    <property type="match status" value="1"/>
</dbReference>
<evidence type="ECO:0000313" key="9">
    <source>
        <dbReference type="Proteomes" id="UP000823749"/>
    </source>
</evidence>
<evidence type="ECO:0000256" key="5">
    <source>
        <dbReference type="ARBA" id="ARBA00023242"/>
    </source>
</evidence>
<feature type="region of interest" description="Disordered" evidence="6">
    <location>
        <begin position="230"/>
        <end position="252"/>
    </location>
</feature>
<evidence type="ECO:0000256" key="3">
    <source>
        <dbReference type="ARBA" id="ARBA00023125"/>
    </source>
</evidence>
<reference evidence="8 9" key="1">
    <citation type="submission" date="2020-08" db="EMBL/GenBank/DDBJ databases">
        <title>Plant Genome Project.</title>
        <authorList>
            <person name="Zhang R.-G."/>
        </authorList>
    </citation>
    <scope>NUCLEOTIDE SEQUENCE [LARGE SCALE GENOMIC DNA]</scope>
    <source>
        <strain evidence="8">WSP0</strain>
        <tissue evidence="8">Leaf</tissue>
    </source>
</reference>
<proteinExistence type="predicted"/>
<sequence>MANYGLRILSGAQYLALGDKKWYFFTPRNRKYPNGVRPDRAAGVGYWKATGADKPVEHKGQVVGLKKALVYYEGKARKGGNSIKTNWIMHEFRVEGPPRIKESQHDMKLDDWVLCRIYKKEVSEKGGEVQGQVPEKGKCGVLDQHKPVPVSGPTTTLLEGGVPYDLGGESSKYDEYIQSPQHLKIVQSMAEFSPYRDIFAASDPPPTLGYVAWPLADDKYFQDNDLDDFDMDGLFAQNPNPAPGQNSDNVPV</sequence>
<dbReference type="InterPro" id="IPR003441">
    <property type="entry name" value="NAC-dom"/>
</dbReference>
<accession>A0AAV6HV84</accession>
<evidence type="ECO:0000256" key="2">
    <source>
        <dbReference type="ARBA" id="ARBA00023015"/>
    </source>
</evidence>
<dbReference type="AlphaFoldDB" id="A0AAV6HV84"/>
<dbReference type="PROSITE" id="PS51005">
    <property type="entry name" value="NAC"/>
    <property type="match status" value="1"/>
</dbReference>
<keyword evidence="4" id="KW-0804">Transcription</keyword>
<dbReference type="Proteomes" id="UP000823749">
    <property type="component" value="Chromosome 13"/>
</dbReference>
<dbReference type="GO" id="GO:0006355">
    <property type="term" value="P:regulation of DNA-templated transcription"/>
    <property type="evidence" value="ECO:0007669"/>
    <property type="project" value="InterPro"/>
</dbReference>
<keyword evidence="9" id="KW-1185">Reference proteome</keyword>
<evidence type="ECO:0000256" key="4">
    <source>
        <dbReference type="ARBA" id="ARBA00023163"/>
    </source>
</evidence>
<comment type="subcellular location">
    <subcellularLocation>
        <location evidence="1">Nucleus</location>
    </subcellularLocation>
</comment>
<evidence type="ECO:0000259" key="7">
    <source>
        <dbReference type="PROSITE" id="PS51005"/>
    </source>
</evidence>
<dbReference type="GO" id="GO:0005634">
    <property type="term" value="C:nucleus"/>
    <property type="evidence" value="ECO:0007669"/>
    <property type="project" value="UniProtKB-SubCell"/>
</dbReference>
<dbReference type="EMBL" id="JACTNZ010000013">
    <property type="protein sequence ID" value="KAG5517544.1"/>
    <property type="molecule type" value="Genomic_DNA"/>
</dbReference>
<comment type="caution">
    <text evidence="8">The sequence shown here is derived from an EMBL/GenBank/DDBJ whole genome shotgun (WGS) entry which is preliminary data.</text>
</comment>
<evidence type="ECO:0000313" key="8">
    <source>
        <dbReference type="EMBL" id="KAG5517544.1"/>
    </source>
</evidence>
<organism evidence="8 9">
    <name type="scientific">Rhododendron griersonianum</name>
    <dbReference type="NCBI Taxonomy" id="479676"/>
    <lineage>
        <taxon>Eukaryota</taxon>
        <taxon>Viridiplantae</taxon>
        <taxon>Streptophyta</taxon>
        <taxon>Embryophyta</taxon>
        <taxon>Tracheophyta</taxon>
        <taxon>Spermatophyta</taxon>
        <taxon>Magnoliopsida</taxon>
        <taxon>eudicotyledons</taxon>
        <taxon>Gunneridae</taxon>
        <taxon>Pentapetalae</taxon>
        <taxon>asterids</taxon>
        <taxon>Ericales</taxon>
        <taxon>Ericaceae</taxon>
        <taxon>Ericoideae</taxon>
        <taxon>Rhodoreae</taxon>
        <taxon>Rhododendron</taxon>
    </lineage>
</organism>
<protein>
    <recommendedName>
        <fullName evidence="7">NAC domain-containing protein</fullName>
    </recommendedName>
</protein>
<feature type="domain" description="NAC" evidence="7">
    <location>
        <begin position="1"/>
        <end position="120"/>
    </location>
</feature>